<dbReference type="PANTHER" id="PTHR31451">
    <property type="match status" value="1"/>
</dbReference>
<comment type="catalytic activity">
    <reaction evidence="1">
        <text>Random hydrolysis of (1-&gt;4)-beta-D-mannosidic linkages in mannans, galactomannans and glucomannans.</text>
        <dbReference type="EC" id="3.2.1.78"/>
    </reaction>
</comment>
<evidence type="ECO:0000256" key="8">
    <source>
        <dbReference type="ARBA" id="ARBA00023295"/>
    </source>
</evidence>
<protein>
    <recommendedName>
        <fullName evidence="4">mannan endo-1,4-beta-mannosidase</fullName>
        <ecNumber evidence="4">3.2.1.78</ecNumber>
    </recommendedName>
</protein>
<dbReference type="SUPFAM" id="SSF51445">
    <property type="entry name" value="(Trans)glycosidases"/>
    <property type="match status" value="1"/>
</dbReference>
<dbReference type="EMBL" id="MU069917">
    <property type="protein sequence ID" value="KAF5831840.1"/>
    <property type="molecule type" value="Genomic_DNA"/>
</dbReference>
<keyword evidence="8" id="KW-0326">Glycosidase</keyword>
<evidence type="ECO:0000256" key="1">
    <source>
        <dbReference type="ARBA" id="ARBA00001678"/>
    </source>
</evidence>
<evidence type="ECO:0000256" key="6">
    <source>
        <dbReference type="ARBA" id="ARBA00022729"/>
    </source>
</evidence>
<dbReference type="PROSITE" id="PS00659">
    <property type="entry name" value="GLYCOSYL_HYDROL_F5"/>
    <property type="match status" value="1"/>
</dbReference>
<feature type="non-terminal residue" evidence="10">
    <location>
        <position position="1"/>
    </location>
</feature>
<feature type="domain" description="Glycoside hydrolase family 5" evidence="9">
    <location>
        <begin position="39"/>
        <end position="230"/>
    </location>
</feature>
<sequence length="239" mass="26880">PPKQQRRKQRTFFHFTTDGDFLSDVCVSVYVCVCVCTRAAAEDPGLKREALDVLDAAAHLGLSAVRAWAFGDGEHWNALQPTAGQFDERVFKGLDFVIAQAKARGLQLILVLTDYFPPYGGLQQYVRWSRGLRKEDPVCAEYFYTDTRCHAMFERFCCAVLLRVNTYTGVMYRDDPTILAWEICNEPRCKHSSGVPSEAMHQAWTSKAAAHIHRLDPNHLVTTGNEGFFGPTSPGRLCD</sequence>
<evidence type="ECO:0000256" key="3">
    <source>
        <dbReference type="ARBA" id="ARBA00005641"/>
    </source>
</evidence>
<dbReference type="GO" id="GO:0016787">
    <property type="term" value="F:hydrolase activity"/>
    <property type="evidence" value="ECO:0007669"/>
    <property type="project" value="UniProtKB-KW"/>
</dbReference>
<accession>A0ABQ7GB44</accession>
<reference evidence="10" key="1">
    <citation type="submission" date="2017-08" db="EMBL/GenBank/DDBJ databases">
        <authorList>
            <person name="Polle J.E."/>
            <person name="Barry K."/>
            <person name="Cushman J."/>
            <person name="Schmutz J."/>
            <person name="Tran D."/>
            <person name="Hathwaick L.T."/>
            <person name="Yim W.C."/>
            <person name="Jenkins J."/>
            <person name="Mckie-Krisberg Z.M."/>
            <person name="Prochnik S."/>
            <person name="Lindquist E."/>
            <person name="Dockter R.B."/>
            <person name="Adam C."/>
            <person name="Molina H."/>
            <person name="Bunkerborg J."/>
            <person name="Jin E."/>
            <person name="Buchheim M."/>
            <person name="Magnuson J."/>
        </authorList>
    </citation>
    <scope>NUCLEOTIDE SEQUENCE</scope>
    <source>
        <strain evidence="10">CCAP 19/18</strain>
    </source>
</reference>
<evidence type="ECO:0000256" key="7">
    <source>
        <dbReference type="ARBA" id="ARBA00022801"/>
    </source>
</evidence>
<evidence type="ECO:0000313" key="10">
    <source>
        <dbReference type="EMBL" id="KAF5831840.1"/>
    </source>
</evidence>
<comment type="caution">
    <text evidence="10">The sequence shown here is derived from an EMBL/GenBank/DDBJ whole genome shotgun (WGS) entry which is preliminary data.</text>
</comment>
<dbReference type="EC" id="3.2.1.78" evidence="4"/>
<dbReference type="InterPro" id="IPR018087">
    <property type="entry name" value="Glyco_hydro_5_CS"/>
</dbReference>
<dbReference type="PANTHER" id="PTHR31451:SF39">
    <property type="entry name" value="MANNAN ENDO-1,4-BETA-MANNOSIDASE 1"/>
    <property type="match status" value="1"/>
</dbReference>
<dbReference type="InterPro" id="IPR017853">
    <property type="entry name" value="GH"/>
</dbReference>
<name>A0ABQ7GB44_DUNSA</name>
<keyword evidence="7 10" id="KW-0378">Hydrolase</keyword>
<dbReference type="InterPro" id="IPR001547">
    <property type="entry name" value="Glyco_hydro_5"/>
</dbReference>
<comment type="subcellular location">
    <subcellularLocation>
        <location evidence="2">Secreted</location>
    </subcellularLocation>
</comment>
<organism evidence="10 11">
    <name type="scientific">Dunaliella salina</name>
    <name type="common">Green alga</name>
    <name type="synonym">Protococcus salinus</name>
    <dbReference type="NCBI Taxonomy" id="3046"/>
    <lineage>
        <taxon>Eukaryota</taxon>
        <taxon>Viridiplantae</taxon>
        <taxon>Chlorophyta</taxon>
        <taxon>core chlorophytes</taxon>
        <taxon>Chlorophyceae</taxon>
        <taxon>CS clade</taxon>
        <taxon>Chlamydomonadales</taxon>
        <taxon>Dunaliellaceae</taxon>
        <taxon>Dunaliella</taxon>
    </lineage>
</organism>
<dbReference type="Proteomes" id="UP000815325">
    <property type="component" value="Unassembled WGS sequence"/>
</dbReference>
<evidence type="ECO:0000256" key="2">
    <source>
        <dbReference type="ARBA" id="ARBA00004613"/>
    </source>
</evidence>
<feature type="non-terminal residue" evidence="10">
    <location>
        <position position="239"/>
    </location>
</feature>
<evidence type="ECO:0000313" key="11">
    <source>
        <dbReference type="Proteomes" id="UP000815325"/>
    </source>
</evidence>
<keyword evidence="11" id="KW-1185">Reference proteome</keyword>
<keyword evidence="6" id="KW-0732">Signal</keyword>
<dbReference type="Gene3D" id="3.20.20.80">
    <property type="entry name" value="Glycosidases"/>
    <property type="match status" value="1"/>
</dbReference>
<evidence type="ECO:0000259" key="9">
    <source>
        <dbReference type="Pfam" id="PF26410"/>
    </source>
</evidence>
<comment type="similarity">
    <text evidence="3">Belongs to the glycosyl hydrolase 5 (cellulase A) family.</text>
</comment>
<dbReference type="InterPro" id="IPR045053">
    <property type="entry name" value="MAN-like"/>
</dbReference>
<proteinExistence type="inferred from homology"/>
<evidence type="ECO:0000256" key="5">
    <source>
        <dbReference type="ARBA" id="ARBA00022525"/>
    </source>
</evidence>
<dbReference type="Pfam" id="PF26410">
    <property type="entry name" value="GH5_mannosidase"/>
    <property type="match status" value="1"/>
</dbReference>
<gene>
    <name evidence="10" type="ORF">DUNSADRAFT_12527</name>
</gene>
<keyword evidence="5" id="KW-0964">Secreted</keyword>
<evidence type="ECO:0000256" key="4">
    <source>
        <dbReference type="ARBA" id="ARBA00012706"/>
    </source>
</evidence>